<dbReference type="InterPro" id="IPR007219">
    <property type="entry name" value="XnlR_reg_dom"/>
</dbReference>
<feature type="domain" description="Zn(2)-C6 fungal-type" evidence="5">
    <location>
        <begin position="29"/>
        <end position="60"/>
    </location>
</feature>
<feature type="region of interest" description="Disordered" evidence="4">
    <location>
        <begin position="636"/>
        <end position="701"/>
    </location>
</feature>
<comment type="caution">
    <text evidence="6">The sequence shown here is derived from an EMBL/GenBank/DDBJ whole genome shotgun (WGS) entry which is preliminary data.</text>
</comment>
<dbReference type="GO" id="GO:0000981">
    <property type="term" value="F:DNA-binding transcription factor activity, RNA polymerase II-specific"/>
    <property type="evidence" value="ECO:0007669"/>
    <property type="project" value="InterPro"/>
</dbReference>
<feature type="region of interest" description="Disordered" evidence="4">
    <location>
        <begin position="93"/>
        <end position="130"/>
    </location>
</feature>
<keyword evidence="2" id="KW-0479">Metal-binding</keyword>
<dbReference type="OrthoDB" id="5431381at2759"/>
<dbReference type="PROSITE" id="PS50048">
    <property type="entry name" value="ZN2_CY6_FUNGAL_2"/>
    <property type="match status" value="1"/>
</dbReference>
<dbReference type="RefSeq" id="XP_040782239.1">
    <property type="nucleotide sequence ID" value="XM_040916320.1"/>
</dbReference>
<dbReference type="Proteomes" id="UP000803844">
    <property type="component" value="Unassembled WGS sequence"/>
</dbReference>
<dbReference type="PROSITE" id="PS00463">
    <property type="entry name" value="ZN2_CY6_FUNGAL_1"/>
    <property type="match status" value="1"/>
</dbReference>
<evidence type="ECO:0000256" key="1">
    <source>
        <dbReference type="ARBA" id="ARBA00004123"/>
    </source>
</evidence>
<dbReference type="PANTHER" id="PTHR31001">
    <property type="entry name" value="UNCHARACTERIZED TRANSCRIPTIONAL REGULATORY PROTEIN"/>
    <property type="match status" value="1"/>
</dbReference>
<dbReference type="Pfam" id="PF00172">
    <property type="entry name" value="Zn_clus"/>
    <property type="match status" value="1"/>
</dbReference>
<proteinExistence type="predicted"/>
<gene>
    <name evidence="6" type="ORF">M406DRAFT_245308</name>
</gene>
<comment type="subcellular location">
    <subcellularLocation>
        <location evidence="1">Nucleus</location>
    </subcellularLocation>
</comment>
<dbReference type="InterPro" id="IPR001138">
    <property type="entry name" value="Zn2Cys6_DnaBD"/>
</dbReference>
<sequence length="701" mass="78195">MRVSPGSSGPSTSNTDTVPTTKRSRVLLSCAPCRMSKLKCDRGVPCSQCLKKARPSACVYAPKPVRNRPPKSMSARLKRLEGMVRGMIDEEGNITTSAPTTTTKVSPQQSSRSAAVAGPPEKEGNGAARGGSMAYVGATHFMAMLDDIEDLKSYFDDDDDWPVEDDSADPTPEADSPELLMVNTVAPRSKQDLLALLPPRGIADRLSRTDIVHKPTFVKRYTEFANNTASSAIDMDWLALLFMVFSLGIFFSSFSAPHELALDDTPLTPTQRFRQYRNAAGWALTTSSRSDGRYSYSSPATSTCAPFLLYVESEFLINRVSHMNCYLLSGVCIRIMLKMGLHRDPSKLPGAQLSAYDAEMRRRLWNLAIQIDLMVSFHLGLPSMIHGIESDTLPPHNLLDEDFDEDTVEMPPERTSTDYTHMTYPIYKSSICKVFGEVARQAHSLTVPTYAEVMEIDGLLEERWAAIPSFMKVRPLDTCITDSPFQVIQRFGLGGLYQKARCVLHRRYLVEKDPKPEHDYSRRVCVLGALALLEYQNTLFEATKPGRLLAQNGWFVSSLAMHDFLLGAMIVYLILQNETYNEPGGEYDLRDKHTPLPNRQQLLELLKRSHSIWKEVALENPELKKAPEVLETMFRKLAQSPRAQRGTLSPADGRREPTTRPWTRTGFAVANSGTSGQLCPPPPPKKKDRSHAGNRLSLLQS</sequence>
<dbReference type="GO" id="GO:0005634">
    <property type="term" value="C:nucleus"/>
    <property type="evidence" value="ECO:0007669"/>
    <property type="project" value="UniProtKB-SubCell"/>
</dbReference>
<dbReference type="CDD" id="cd00067">
    <property type="entry name" value="GAL4"/>
    <property type="match status" value="1"/>
</dbReference>
<evidence type="ECO:0000256" key="3">
    <source>
        <dbReference type="ARBA" id="ARBA00023242"/>
    </source>
</evidence>
<protein>
    <recommendedName>
        <fullName evidence="5">Zn(2)-C6 fungal-type domain-containing protein</fullName>
    </recommendedName>
</protein>
<dbReference type="GeneID" id="63833449"/>
<feature type="compositionally biased region" description="Polar residues" evidence="4">
    <location>
        <begin position="104"/>
        <end position="113"/>
    </location>
</feature>
<name>A0A9P4YE36_CRYP1</name>
<evidence type="ECO:0000259" key="5">
    <source>
        <dbReference type="PROSITE" id="PS50048"/>
    </source>
</evidence>
<evidence type="ECO:0000256" key="4">
    <source>
        <dbReference type="SAM" id="MobiDB-lite"/>
    </source>
</evidence>
<evidence type="ECO:0000313" key="6">
    <source>
        <dbReference type="EMBL" id="KAF3771278.1"/>
    </source>
</evidence>
<feature type="compositionally biased region" description="Low complexity" evidence="4">
    <location>
        <begin position="1"/>
        <end position="15"/>
    </location>
</feature>
<dbReference type="GO" id="GO:0008270">
    <property type="term" value="F:zinc ion binding"/>
    <property type="evidence" value="ECO:0007669"/>
    <property type="project" value="InterPro"/>
</dbReference>
<evidence type="ECO:0000256" key="2">
    <source>
        <dbReference type="ARBA" id="ARBA00022723"/>
    </source>
</evidence>
<dbReference type="SMART" id="SM00906">
    <property type="entry name" value="Fungal_trans"/>
    <property type="match status" value="1"/>
</dbReference>
<accession>A0A9P4YE36</accession>
<dbReference type="GO" id="GO:0006351">
    <property type="term" value="P:DNA-templated transcription"/>
    <property type="evidence" value="ECO:0007669"/>
    <property type="project" value="InterPro"/>
</dbReference>
<dbReference type="Pfam" id="PF04082">
    <property type="entry name" value="Fungal_trans"/>
    <property type="match status" value="1"/>
</dbReference>
<reference evidence="6" key="1">
    <citation type="journal article" date="2020" name="Phytopathology">
        <title>Genome sequence of the chestnut blight fungus Cryphonectria parasitica EP155: A fundamental resource for an archetypical invasive plant pathogen.</title>
        <authorList>
            <person name="Crouch J.A."/>
            <person name="Dawe A."/>
            <person name="Aerts A."/>
            <person name="Barry K."/>
            <person name="Churchill A.C.L."/>
            <person name="Grimwood J."/>
            <person name="Hillman B."/>
            <person name="Milgroom M.G."/>
            <person name="Pangilinan J."/>
            <person name="Smith M."/>
            <person name="Salamov A."/>
            <person name="Schmutz J."/>
            <person name="Yadav J."/>
            <person name="Grigoriev I.V."/>
            <person name="Nuss D."/>
        </authorList>
    </citation>
    <scope>NUCLEOTIDE SEQUENCE</scope>
    <source>
        <strain evidence="6">EP155</strain>
    </source>
</reference>
<evidence type="ECO:0000313" key="7">
    <source>
        <dbReference type="Proteomes" id="UP000803844"/>
    </source>
</evidence>
<dbReference type="SUPFAM" id="SSF57701">
    <property type="entry name" value="Zn2/Cys6 DNA-binding domain"/>
    <property type="match status" value="1"/>
</dbReference>
<dbReference type="SMART" id="SM00066">
    <property type="entry name" value="GAL4"/>
    <property type="match status" value="1"/>
</dbReference>
<dbReference type="CDD" id="cd12148">
    <property type="entry name" value="fungal_TF_MHR"/>
    <property type="match status" value="1"/>
</dbReference>
<dbReference type="EMBL" id="MU032344">
    <property type="protein sequence ID" value="KAF3771278.1"/>
    <property type="molecule type" value="Genomic_DNA"/>
</dbReference>
<keyword evidence="3" id="KW-0539">Nucleus</keyword>
<dbReference type="GO" id="GO:0003677">
    <property type="term" value="F:DNA binding"/>
    <property type="evidence" value="ECO:0007669"/>
    <property type="project" value="InterPro"/>
</dbReference>
<dbReference type="PANTHER" id="PTHR31001:SF49">
    <property type="entry name" value="ZN(II)2CYS6 TRANSCRIPTION FACTOR (EUROFUNG)"/>
    <property type="match status" value="1"/>
</dbReference>
<dbReference type="InterPro" id="IPR036864">
    <property type="entry name" value="Zn2-C6_fun-type_DNA-bd_sf"/>
</dbReference>
<feature type="region of interest" description="Disordered" evidence="4">
    <location>
        <begin position="1"/>
        <end position="23"/>
    </location>
</feature>
<dbReference type="AlphaFoldDB" id="A0A9P4YE36"/>
<dbReference type="InterPro" id="IPR050613">
    <property type="entry name" value="Sec_Metabolite_Reg"/>
</dbReference>
<keyword evidence="7" id="KW-1185">Reference proteome</keyword>
<dbReference type="Gene3D" id="4.10.240.10">
    <property type="entry name" value="Zn(2)-C6 fungal-type DNA-binding domain"/>
    <property type="match status" value="1"/>
</dbReference>
<organism evidence="6 7">
    <name type="scientific">Cryphonectria parasitica (strain ATCC 38755 / EP155)</name>
    <dbReference type="NCBI Taxonomy" id="660469"/>
    <lineage>
        <taxon>Eukaryota</taxon>
        <taxon>Fungi</taxon>
        <taxon>Dikarya</taxon>
        <taxon>Ascomycota</taxon>
        <taxon>Pezizomycotina</taxon>
        <taxon>Sordariomycetes</taxon>
        <taxon>Sordariomycetidae</taxon>
        <taxon>Diaporthales</taxon>
        <taxon>Cryphonectriaceae</taxon>
        <taxon>Cryphonectria-Endothia species complex</taxon>
        <taxon>Cryphonectria</taxon>
    </lineage>
</organism>